<gene>
    <name evidence="2" type="ORF">S01H1_29542</name>
</gene>
<dbReference type="InterPro" id="IPR029058">
    <property type="entry name" value="AB_hydrolase_fold"/>
</dbReference>
<proteinExistence type="predicted"/>
<name>X0TCT1_9ZZZZ</name>
<dbReference type="SUPFAM" id="SSF50156">
    <property type="entry name" value="PDZ domain-like"/>
    <property type="match status" value="1"/>
</dbReference>
<dbReference type="Gene3D" id="2.30.42.10">
    <property type="match status" value="1"/>
</dbReference>
<feature type="non-terminal residue" evidence="2">
    <location>
        <position position="262"/>
    </location>
</feature>
<dbReference type="InterPro" id="IPR036034">
    <property type="entry name" value="PDZ_sf"/>
</dbReference>
<evidence type="ECO:0000313" key="2">
    <source>
        <dbReference type="EMBL" id="GAF91004.1"/>
    </source>
</evidence>
<dbReference type="EMBL" id="BARS01018126">
    <property type="protein sequence ID" value="GAF91004.1"/>
    <property type="molecule type" value="Genomic_DNA"/>
</dbReference>
<feature type="domain" description="PDZ" evidence="1">
    <location>
        <begin position="1"/>
        <end position="38"/>
    </location>
</feature>
<dbReference type="Pfam" id="PF13180">
    <property type="entry name" value="PDZ_2"/>
    <property type="match status" value="1"/>
</dbReference>
<dbReference type="Gene3D" id="3.40.50.1820">
    <property type="entry name" value="alpha/beta hydrolase"/>
    <property type="match status" value="1"/>
</dbReference>
<organism evidence="2">
    <name type="scientific">marine sediment metagenome</name>
    <dbReference type="NCBI Taxonomy" id="412755"/>
    <lineage>
        <taxon>unclassified sequences</taxon>
        <taxon>metagenomes</taxon>
        <taxon>ecological metagenomes</taxon>
    </lineage>
</organism>
<dbReference type="InterPro" id="IPR001478">
    <property type="entry name" value="PDZ"/>
</dbReference>
<dbReference type="AlphaFoldDB" id="X0TCT1"/>
<dbReference type="SUPFAM" id="SSF53474">
    <property type="entry name" value="alpha/beta-Hydrolases"/>
    <property type="match status" value="1"/>
</dbReference>
<reference evidence="2" key="1">
    <citation type="journal article" date="2014" name="Front. Microbiol.">
        <title>High frequency of phylogenetically diverse reductive dehalogenase-homologous genes in deep subseafloor sedimentary metagenomes.</title>
        <authorList>
            <person name="Kawai M."/>
            <person name="Futagami T."/>
            <person name="Toyoda A."/>
            <person name="Takaki Y."/>
            <person name="Nishi S."/>
            <person name="Hori S."/>
            <person name="Arai W."/>
            <person name="Tsubouchi T."/>
            <person name="Morono Y."/>
            <person name="Uchiyama I."/>
            <person name="Ito T."/>
            <person name="Fujiyama A."/>
            <person name="Inagaki F."/>
            <person name="Takami H."/>
        </authorList>
    </citation>
    <scope>NUCLEOTIDE SEQUENCE</scope>
    <source>
        <strain evidence="2">Expedition CK06-06</strain>
    </source>
</reference>
<sequence length="262" mass="29147">MLPGSPAAAADLRLGDRITQLGNVKVHTIDDALKSLDKHHPGEEVEVTLMRDHSEDDSQEKTIRVKLAKLPEGIPERDSLPSAVNVEAAYQLEPLKLPEFSQEAQVLRPKQLDKSRSYGIMIWLREGEQELAEIRAETWKSLCQRDGLILLLPEPEESTGWSKSDLEYLQQLVRANIRRLQGDPRRVIIAGRGKSGQLAYALALGLRQTIGAVVTIDAPLPRTIKIPENQPGQRLAVLAIESRNSIFKPLIRADITQLQEAG</sequence>
<comment type="caution">
    <text evidence="2">The sequence shown here is derived from an EMBL/GenBank/DDBJ whole genome shotgun (WGS) entry which is preliminary data.</text>
</comment>
<dbReference type="PROSITE" id="PS50106">
    <property type="entry name" value="PDZ"/>
    <property type="match status" value="1"/>
</dbReference>
<accession>X0TCT1</accession>
<evidence type="ECO:0000259" key="1">
    <source>
        <dbReference type="PROSITE" id="PS50106"/>
    </source>
</evidence>
<protein>
    <recommendedName>
        <fullName evidence="1">PDZ domain-containing protein</fullName>
    </recommendedName>
</protein>